<gene>
    <name evidence="2" type="ORF">UBRO_20370</name>
</gene>
<accession>A0A1K0FXD7</accession>
<feature type="compositionally biased region" description="Polar residues" evidence="1">
    <location>
        <begin position="109"/>
        <end position="122"/>
    </location>
</feature>
<feature type="region of interest" description="Disordered" evidence="1">
    <location>
        <begin position="66"/>
        <end position="130"/>
    </location>
</feature>
<protein>
    <recommendedName>
        <fullName evidence="4">C3H1-type domain-containing protein</fullName>
    </recommendedName>
</protein>
<proteinExistence type="predicted"/>
<dbReference type="EMBL" id="LT558118">
    <property type="protein sequence ID" value="SAM70045.1"/>
    <property type="molecule type" value="Genomic_DNA"/>
</dbReference>
<evidence type="ECO:0000313" key="3">
    <source>
        <dbReference type="Proteomes" id="UP000179920"/>
    </source>
</evidence>
<reference evidence="3" key="1">
    <citation type="submission" date="2016-04" db="EMBL/GenBank/DDBJ databases">
        <authorList>
            <person name="Guldener U."/>
            <person name="Guldener U."/>
        </authorList>
    </citation>
    <scope>NUCLEOTIDE SEQUENCE [LARGE SCALE GENOMIC DNA]</scope>
    <source>
        <strain evidence="3">UB2112</strain>
    </source>
</reference>
<dbReference type="AlphaFoldDB" id="A0A1K0FXD7"/>
<organism evidence="2 3">
    <name type="scientific">Ustilago bromivora</name>
    <dbReference type="NCBI Taxonomy" id="307758"/>
    <lineage>
        <taxon>Eukaryota</taxon>
        <taxon>Fungi</taxon>
        <taxon>Dikarya</taxon>
        <taxon>Basidiomycota</taxon>
        <taxon>Ustilaginomycotina</taxon>
        <taxon>Ustilaginomycetes</taxon>
        <taxon>Ustilaginales</taxon>
        <taxon>Ustilaginaceae</taxon>
        <taxon>Ustilago</taxon>
    </lineage>
</organism>
<evidence type="ECO:0000256" key="1">
    <source>
        <dbReference type="SAM" id="MobiDB-lite"/>
    </source>
</evidence>
<dbReference type="Proteomes" id="UP000179920">
    <property type="component" value="Chromosome II"/>
</dbReference>
<sequence>MLPAANTAGSALGAPLPGESDVDCIFSWLLWEVVQQVINNALPLQDLGRLHNPDLLPVDDEHEHAVLLPPTSSPPADNALATPQQPCGPSKTRLHGTSTSALLPPPKSTTPGSTNRQANTQPSGPPSKRQKGLEVCFWYNGGGCTEGDACWRRHKCSGCAGHHSIKDCPRPHPSGDAKVPNSA</sequence>
<name>A0A1K0FXD7_9BASI</name>
<evidence type="ECO:0008006" key="4">
    <source>
        <dbReference type="Google" id="ProtNLM"/>
    </source>
</evidence>
<evidence type="ECO:0000313" key="2">
    <source>
        <dbReference type="EMBL" id="SAM70045.1"/>
    </source>
</evidence>